<name>A0ABV0XID0_9TELE</name>
<evidence type="ECO:0000313" key="5">
    <source>
        <dbReference type="EMBL" id="MEQ2281219.1"/>
    </source>
</evidence>
<keyword evidence="6" id="KW-1185">Reference proteome</keyword>
<feature type="chain" id="PRO_5045688831" evidence="2">
    <location>
        <begin position="19"/>
        <end position="342"/>
    </location>
</feature>
<dbReference type="InterPro" id="IPR036116">
    <property type="entry name" value="FN3_sf"/>
</dbReference>
<dbReference type="PANTHER" id="PTHR45784">
    <property type="entry name" value="C-TYPE LECTIN DOMAIN FAMILY 20 MEMBER A-RELATED"/>
    <property type="match status" value="1"/>
</dbReference>
<dbReference type="InterPro" id="IPR001304">
    <property type="entry name" value="C-type_lectin-like"/>
</dbReference>
<dbReference type="Pfam" id="PF00041">
    <property type="entry name" value="fn3"/>
    <property type="match status" value="1"/>
</dbReference>
<dbReference type="SUPFAM" id="SSF49265">
    <property type="entry name" value="Fibronectin type III"/>
    <property type="match status" value="1"/>
</dbReference>
<evidence type="ECO:0000313" key="6">
    <source>
        <dbReference type="Proteomes" id="UP001469553"/>
    </source>
</evidence>
<organism evidence="5 6">
    <name type="scientific">Ameca splendens</name>
    <dbReference type="NCBI Taxonomy" id="208324"/>
    <lineage>
        <taxon>Eukaryota</taxon>
        <taxon>Metazoa</taxon>
        <taxon>Chordata</taxon>
        <taxon>Craniata</taxon>
        <taxon>Vertebrata</taxon>
        <taxon>Euteleostomi</taxon>
        <taxon>Actinopterygii</taxon>
        <taxon>Neopterygii</taxon>
        <taxon>Teleostei</taxon>
        <taxon>Neoteleostei</taxon>
        <taxon>Acanthomorphata</taxon>
        <taxon>Ovalentaria</taxon>
        <taxon>Atherinomorphae</taxon>
        <taxon>Cyprinodontiformes</taxon>
        <taxon>Goodeidae</taxon>
        <taxon>Ameca</taxon>
    </lineage>
</organism>
<dbReference type="PROSITE" id="PS50853">
    <property type="entry name" value="FN3"/>
    <property type="match status" value="1"/>
</dbReference>
<feature type="domain" description="Fibronectin type-III" evidence="4">
    <location>
        <begin position="260"/>
        <end position="342"/>
    </location>
</feature>
<dbReference type="PANTHER" id="PTHR45784:SF3">
    <property type="entry name" value="C-TYPE LECTIN DOMAIN FAMILY 4 MEMBER K-LIKE-RELATED"/>
    <property type="match status" value="1"/>
</dbReference>
<feature type="domain" description="C-type lectin" evidence="3">
    <location>
        <begin position="18"/>
        <end position="142"/>
    </location>
</feature>
<evidence type="ECO:0000259" key="3">
    <source>
        <dbReference type="PROSITE" id="PS50041"/>
    </source>
</evidence>
<proteinExistence type="predicted"/>
<dbReference type="InterPro" id="IPR003961">
    <property type="entry name" value="FN3_dom"/>
</dbReference>
<dbReference type="InterPro" id="IPR013783">
    <property type="entry name" value="Ig-like_fold"/>
</dbReference>
<dbReference type="InterPro" id="IPR018378">
    <property type="entry name" value="C-type_lectin_CS"/>
</dbReference>
<accession>A0ABV0XID0</accession>
<keyword evidence="1" id="KW-1015">Disulfide bond</keyword>
<feature type="non-terminal residue" evidence="5">
    <location>
        <position position="342"/>
    </location>
</feature>
<dbReference type="PROSITE" id="PS00615">
    <property type="entry name" value="C_TYPE_LECTIN_1"/>
    <property type="match status" value="2"/>
</dbReference>
<evidence type="ECO:0000256" key="1">
    <source>
        <dbReference type="ARBA" id="ARBA00023157"/>
    </source>
</evidence>
<dbReference type="EMBL" id="JAHRIP010003054">
    <property type="protein sequence ID" value="MEQ2281219.1"/>
    <property type="molecule type" value="Genomic_DNA"/>
</dbReference>
<keyword evidence="2" id="KW-0732">Signal</keyword>
<dbReference type="InterPro" id="IPR016186">
    <property type="entry name" value="C-type_lectin-like/link_sf"/>
</dbReference>
<reference evidence="5 6" key="1">
    <citation type="submission" date="2021-06" db="EMBL/GenBank/DDBJ databases">
        <authorList>
            <person name="Palmer J.M."/>
        </authorList>
    </citation>
    <scope>NUCLEOTIDE SEQUENCE [LARGE SCALE GENOMIC DNA]</scope>
    <source>
        <strain evidence="5 6">AS_MEX2019</strain>
        <tissue evidence="5">Muscle</tissue>
    </source>
</reference>
<sequence length="342" mass="38360">MHNLICFVSGALVSIAFGQTRQYYFVSTPQTWTNAQSVCRRDYTDLATIENMADVDAVLRTTSNYSGLAWIGLYDELSDSWKWSLNDSSFYGVGQYTFRNWISGSPNNLGGQQYCVRLLSDNTYLGGWDDRQCSDLRRFLCYNGTVGGSPSYFVSSQSLNWTEAQRFCRENYIDLASIRNQAENNDVRTLLGGIEVWIGLYREKLWSDNSTSLFQHWVTGQPDNNFAQCVAASFNDMGKWSDEPCTQSLPFICYKPILPNAEGFRASEQNGTSITLEWKKIGNITSFILQFNGIEINISAQHGDGQLNHTVSSLTAGTKYTFTLFSVFDSVRSSGVSIIAAT</sequence>
<evidence type="ECO:0000256" key="2">
    <source>
        <dbReference type="SAM" id="SignalP"/>
    </source>
</evidence>
<dbReference type="Gene3D" id="3.10.100.10">
    <property type="entry name" value="Mannose-Binding Protein A, subunit A"/>
    <property type="match status" value="2"/>
</dbReference>
<feature type="signal peptide" evidence="2">
    <location>
        <begin position="1"/>
        <end position="18"/>
    </location>
</feature>
<comment type="caution">
    <text evidence="5">The sequence shown here is derived from an EMBL/GenBank/DDBJ whole genome shotgun (WGS) entry which is preliminary data.</text>
</comment>
<dbReference type="Proteomes" id="UP001469553">
    <property type="component" value="Unassembled WGS sequence"/>
</dbReference>
<dbReference type="InterPro" id="IPR016187">
    <property type="entry name" value="CTDL_fold"/>
</dbReference>
<dbReference type="Gene3D" id="2.60.40.10">
    <property type="entry name" value="Immunoglobulins"/>
    <property type="match status" value="1"/>
</dbReference>
<dbReference type="PROSITE" id="PS50041">
    <property type="entry name" value="C_TYPE_LECTIN_2"/>
    <property type="match status" value="2"/>
</dbReference>
<dbReference type="SMART" id="SM00060">
    <property type="entry name" value="FN3"/>
    <property type="match status" value="1"/>
</dbReference>
<dbReference type="Pfam" id="PF00059">
    <property type="entry name" value="Lectin_C"/>
    <property type="match status" value="2"/>
</dbReference>
<feature type="domain" description="C-type lectin" evidence="3">
    <location>
        <begin position="147"/>
        <end position="254"/>
    </location>
</feature>
<protein>
    <submittedName>
        <fullName evidence="5">Uncharacterized protein</fullName>
    </submittedName>
</protein>
<evidence type="ECO:0000259" key="4">
    <source>
        <dbReference type="PROSITE" id="PS50853"/>
    </source>
</evidence>
<dbReference type="SUPFAM" id="SSF56436">
    <property type="entry name" value="C-type lectin-like"/>
    <property type="match status" value="2"/>
</dbReference>
<gene>
    <name evidence="5" type="ORF">AMECASPLE_028091</name>
</gene>
<dbReference type="SMART" id="SM00034">
    <property type="entry name" value="CLECT"/>
    <property type="match status" value="2"/>
</dbReference>
<dbReference type="CDD" id="cd00063">
    <property type="entry name" value="FN3"/>
    <property type="match status" value="1"/>
</dbReference>